<dbReference type="Proteomes" id="UP000263377">
    <property type="component" value="Unassembled WGS sequence"/>
</dbReference>
<keyword evidence="3" id="KW-0804">Transcription</keyword>
<dbReference type="InterPro" id="IPR001034">
    <property type="entry name" value="DeoR_HTH"/>
</dbReference>
<dbReference type="InterPro" id="IPR018356">
    <property type="entry name" value="Tscrpt_reg_HTH_DeoR_CS"/>
</dbReference>
<dbReference type="SMART" id="SM00420">
    <property type="entry name" value="HTH_DEOR"/>
    <property type="match status" value="1"/>
</dbReference>
<dbReference type="InterPro" id="IPR037171">
    <property type="entry name" value="NagB/RpiA_transferase-like"/>
</dbReference>
<dbReference type="GO" id="GO:0003700">
    <property type="term" value="F:DNA-binding transcription factor activity"/>
    <property type="evidence" value="ECO:0007669"/>
    <property type="project" value="InterPro"/>
</dbReference>
<dbReference type="InterPro" id="IPR036390">
    <property type="entry name" value="WH_DNA-bd_sf"/>
</dbReference>
<keyword evidence="1" id="KW-0805">Transcription regulation</keyword>
<name>A0A372ZTC9_9ACTN</name>
<dbReference type="Pfam" id="PF00455">
    <property type="entry name" value="DeoRC"/>
    <property type="match status" value="1"/>
</dbReference>
<protein>
    <submittedName>
        <fullName evidence="5">DeoR/GlpR transcriptional regulator</fullName>
    </submittedName>
</protein>
<dbReference type="PROSITE" id="PS00894">
    <property type="entry name" value="HTH_DEOR_1"/>
    <property type="match status" value="1"/>
</dbReference>
<organism evidence="5 6">
    <name type="scientific">Kitasatospora xanthocidica</name>
    <dbReference type="NCBI Taxonomy" id="83382"/>
    <lineage>
        <taxon>Bacteria</taxon>
        <taxon>Bacillati</taxon>
        <taxon>Actinomycetota</taxon>
        <taxon>Actinomycetes</taxon>
        <taxon>Kitasatosporales</taxon>
        <taxon>Streptomycetaceae</taxon>
        <taxon>Kitasatospora</taxon>
    </lineage>
</organism>
<dbReference type="RefSeq" id="WP_117487023.1">
    <property type="nucleotide sequence ID" value="NZ_QVIG01000001.1"/>
</dbReference>
<evidence type="ECO:0000313" key="6">
    <source>
        <dbReference type="Proteomes" id="UP000263377"/>
    </source>
</evidence>
<dbReference type="SMART" id="SM01134">
    <property type="entry name" value="DeoRC"/>
    <property type="match status" value="1"/>
</dbReference>
<sequence length="275" mass="28565">MADSAQPLAGQRRVLILEQIRARGGVRVTELVRDLGVSDMTVRRDLDALARRGLVHKVHGGAVRVEAPATGEPGFEAKAHWELPAKEAIARAAAALVPPGSAVGLAGGTTTYAVARRLRAVEGLTVVTNSLRIAELLEQPAEDGTPSTATVIRTGGVRTPSDALVGPVADQAIRSLHVNLLVLGCHGLSPEAGLTTPNLAEAETNRAFLRSARRVVVVADHTKWNAVGLASFADLDQLDVLVTDDALPAEQRAAAAGLVGELIVAATADHTGRTG</sequence>
<dbReference type="PANTHER" id="PTHR30363:SF44">
    <property type="entry name" value="AGA OPERON TRANSCRIPTIONAL REPRESSOR-RELATED"/>
    <property type="match status" value="1"/>
</dbReference>
<feature type="domain" description="HTH deoR-type" evidence="4">
    <location>
        <begin position="9"/>
        <end position="64"/>
    </location>
</feature>
<dbReference type="GO" id="GO:0003677">
    <property type="term" value="F:DNA binding"/>
    <property type="evidence" value="ECO:0007669"/>
    <property type="project" value="UniProtKB-KW"/>
</dbReference>
<dbReference type="InterPro" id="IPR050313">
    <property type="entry name" value="Carb_Metab_HTH_regulators"/>
</dbReference>
<dbReference type="Pfam" id="PF08220">
    <property type="entry name" value="HTH_DeoR"/>
    <property type="match status" value="1"/>
</dbReference>
<evidence type="ECO:0000313" key="5">
    <source>
        <dbReference type="EMBL" id="RGD58435.1"/>
    </source>
</evidence>
<dbReference type="InterPro" id="IPR014036">
    <property type="entry name" value="DeoR-like_C"/>
</dbReference>
<evidence type="ECO:0000256" key="3">
    <source>
        <dbReference type="ARBA" id="ARBA00023163"/>
    </source>
</evidence>
<keyword evidence="6" id="KW-1185">Reference proteome</keyword>
<comment type="caution">
    <text evidence="5">The sequence shown here is derived from an EMBL/GenBank/DDBJ whole genome shotgun (WGS) entry which is preliminary data.</text>
</comment>
<dbReference type="InterPro" id="IPR036388">
    <property type="entry name" value="WH-like_DNA-bd_sf"/>
</dbReference>
<dbReference type="PANTHER" id="PTHR30363">
    <property type="entry name" value="HTH-TYPE TRANSCRIPTIONAL REGULATOR SRLR-RELATED"/>
    <property type="match status" value="1"/>
</dbReference>
<proteinExistence type="predicted"/>
<evidence type="ECO:0000256" key="1">
    <source>
        <dbReference type="ARBA" id="ARBA00023015"/>
    </source>
</evidence>
<dbReference type="Gene3D" id="3.40.50.1360">
    <property type="match status" value="1"/>
</dbReference>
<reference evidence="5 6" key="1">
    <citation type="submission" date="2018-08" db="EMBL/GenBank/DDBJ databases">
        <title>Diversity &amp; Physiological Properties of Lignin-Decomposing Actinobacteria from Soil.</title>
        <authorList>
            <person name="Roh S.G."/>
            <person name="Kim S.B."/>
        </authorList>
    </citation>
    <scope>NUCLEOTIDE SEQUENCE [LARGE SCALE GENOMIC DNA]</scope>
    <source>
        <strain evidence="5 6">MMS17-GH009</strain>
    </source>
</reference>
<dbReference type="EMBL" id="QVIG01000001">
    <property type="protein sequence ID" value="RGD58435.1"/>
    <property type="molecule type" value="Genomic_DNA"/>
</dbReference>
<accession>A0A372ZTC9</accession>
<dbReference type="PRINTS" id="PR00037">
    <property type="entry name" value="HTHLACR"/>
</dbReference>
<keyword evidence="2" id="KW-0238">DNA-binding</keyword>
<dbReference type="PROSITE" id="PS51000">
    <property type="entry name" value="HTH_DEOR_2"/>
    <property type="match status" value="1"/>
</dbReference>
<evidence type="ECO:0000259" key="4">
    <source>
        <dbReference type="PROSITE" id="PS51000"/>
    </source>
</evidence>
<gene>
    <name evidence="5" type="ORF">DR950_12165</name>
</gene>
<dbReference type="SUPFAM" id="SSF46785">
    <property type="entry name" value="Winged helix' DNA-binding domain"/>
    <property type="match status" value="1"/>
</dbReference>
<dbReference type="AlphaFoldDB" id="A0A372ZTC9"/>
<evidence type="ECO:0000256" key="2">
    <source>
        <dbReference type="ARBA" id="ARBA00023125"/>
    </source>
</evidence>
<dbReference type="SUPFAM" id="SSF100950">
    <property type="entry name" value="NagB/RpiA/CoA transferase-like"/>
    <property type="match status" value="1"/>
</dbReference>
<dbReference type="Gene3D" id="1.10.10.10">
    <property type="entry name" value="Winged helix-like DNA-binding domain superfamily/Winged helix DNA-binding domain"/>
    <property type="match status" value="1"/>
</dbReference>